<protein>
    <recommendedName>
        <fullName evidence="4">Serine/threonine-protein kinase MEC1</fullName>
        <ecNumber evidence="3">2.7.11.1</ecNumber>
    </recommendedName>
    <alternativeName>
        <fullName evidence="17">ATR homolog</fullName>
    </alternativeName>
    <alternativeName>
        <fullName evidence="16">DNA-damage checkpoint kinase MEC1</fullName>
    </alternativeName>
    <alternativeName>
        <fullName evidence="15">Mitosis entry checkpoint protein 1</fullName>
    </alternativeName>
</protein>
<evidence type="ECO:0000256" key="10">
    <source>
        <dbReference type="ARBA" id="ARBA00022840"/>
    </source>
</evidence>
<dbReference type="InterPro" id="IPR016024">
    <property type="entry name" value="ARM-type_fold"/>
</dbReference>
<evidence type="ECO:0000256" key="14">
    <source>
        <dbReference type="ARBA" id="ARBA00023254"/>
    </source>
</evidence>
<evidence type="ECO:0000256" key="9">
    <source>
        <dbReference type="ARBA" id="ARBA00022777"/>
    </source>
</evidence>
<dbReference type="GO" id="GO:0006281">
    <property type="term" value="P:DNA repair"/>
    <property type="evidence" value="ECO:0007669"/>
    <property type="project" value="UniProtKB-KW"/>
</dbReference>
<dbReference type="InterPro" id="IPR058681">
    <property type="entry name" value="HEAT_MEC1_N"/>
</dbReference>
<dbReference type="InterPro" id="IPR057564">
    <property type="entry name" value="HEAT_ATR"/>
</dbReference>
<keyword evidence="6" id="KW-0808">Transferase</keyword>
<dbReference type="Gene3D" id="3.30.1010.10">
    <property type="entry name" value="Phosphatidylinositol 3-kinase Catalytic Subunit, Chain A, domain 4"/>
    <property type="match status" value="1"/>
</dbReference>
<evidence type="ECO:0000313" key="23">
    <source>
        <dbReference type="EMBL" id="CDP38455.1"/>
    </source>
</evidence>
<dbReference type="PROSITE" id="PS00916">
    <property type="entry name" value="PI3_4_KINASE_2"/>
    <property type="match status" value="1"/>
</dbReference>
<dbReference type="Pfam" id="PF08064">
    <property type="entry name" value="UME"/>
    <property type="match status" value="1"/>
</dbReference>
<dbReference type="SMART" id="SM00146">
    <property type="entry name" value="PI3Kc"/>
    <property type="match status" value="1"/>
</dbReference>
<dbReference type="InterPro" id="IPR003152">
    <property type="entry name" value="FATC_dom"/>
</dbReference>
<name>A0A060TBG6_BLAAD</name>
<comment type="catalytic activity">
    <reaction evidence="18">
        <text>L-threonyl-[protein] + ATP = O-phospho-L-threonyl-[protein] + ADP + H(+)</text>
        <dbReference type="Rhea" id="RHEA:46608"/>
        <dbReference type="Rhea" id="RHEA-COMP:11060"/>
        <dbReference type="Rhea" id="RHEA-COMP:11605"/>
        <dbReference type="ChEBI" id="CHEBI:15378"/>
        <dbReference type="ChEBI" id="CHEBI:30013"/>
        <dbReference type="ChEBI" id="CHEBI:30616"/>
        <dbReference type="ChEBI" id="CHEBI:61977"/>
        <dbReference type="ChEBI" id="CHEBI:456216"/>
        <dbReference type="EC" id="2.7.11.1"/>
    </reaction>
</comment>
<dbReference type="InterPro" id="IPR050517">
    <property type="entry name" value="DDR_Repair_Kinase"/>
</dbReference>
<evidence type="ECO:0000256" key="6">
    <source>
        <dbReference type="ARBA" id="ARBA00022679"/>
    </source>
</evidence>
<dbReference type="InterPro" id="IPR003151">
    <property type="entry name" value="PIK-rel_kinase_FAT"/>
</dbReference>
<evidence type="ECO:0000256" key="16">
    <source>
        <dbReference type="ARBA" id="ARBA00030459"/>
    </source>
</evidence>
<dbReference type="InterPro" id="IPR018936">
    <property type="entry name" value="PI3/4_kinase_CS"/>
</dbReference>
<dbReference type="Pfam" id="PF25030">
    <property type="entry name" value="M-HEAT_ATR"/>
    <property type="match status" value="1"/>
</dbReference>
<proteinExistence type="inferred from homology"/>
<dbReference type="GO" id="GO:0005634">
    <property type="term" value="C:nucleus"/>
    <property type="evidence" value="ECO:0007669"/>
    <property type="project" value="UniProtKB-SubCell"/>
</dbReference>
<evidence type="ECO:0000256" key="19">
    <source>
        <dbReference type="ARBA" id="ARBA00048679"/>
    </source>
</evidence>
<dbReference type="Pfam" id="PF23593">
    <property type="entry name" value="HEAT_ATR"/>
    <property type="match status" value="1"/>
</dbReference>
<gene>
    <name evidence="23" type="ORF">GNLVRS02_ARAD1D35068g</name>
</gene>
<dbReference type="PANTHER" id="PTHR11139:SF125">
    <property type="entry name" value="SERINE_THREONINE-PROTEIN KINASE MEC1"/>
    <property type="match status" value="1"/>
</dbReference>
<evidence type="ECO:0000256" key="18">
    <source>
        <dbReference type="ARBA" id="ARBA00047899"/>
    </source>
</evidence>
<feature type="domain" description="FATC" evidence="22">
    <location>
        <begin position="2269"/>
        <end position="2301"/>
    </location>
</feature>
<dbReference type="PROSITE" id="PS51190">
    <property type="entry name" value="FATC"/>
    <property type="match status" value="1"/>
</dbReference>
<dbReference type="GO" id="GO:0000077">
    <property type="term" value="P:DNA damage checkpoint signaling"/>
    <property type="evidence" value="ECO:0007669"/>
    <property type="project" value="TreeGrafter"/>
</dbReference>
<evidence type="ECO:0000259" key="22">
    <source>
        <dbReference type="PROSITE" id="PS51190"/>
    </source>
</evidence>
<evidence type="ECO:0000256" key="1">
    <source>
        <dbReference type="ARBA" id="ARBA00004123"/>
    </source>
</evidence>
<dbReference type="CDD" id="cd00892">
    <property type="entry name" value="PIKKc_ATR"/>
    <property type="match status" value="1"/>
</dbReference>
<dbReference type="PANTHER" id="PTHR11139">
    <property type="entry name" value="ATAXIA TELANGIECTASIA MUTATED ATM -RELATED"/>
    <property type="match status" value="1"/>
</dbReference>
<dbReference type="Pfam" id="PF02260">
    <property type="entry name" value="FATC"/>
    <property type="match status" value="1"/>
</dbReference>
<keyword evidence="9" id="KW-0418">Kinase</keyword>
<dbReference type="SUPFAM" id="SSF48371">
    <property type="entry name" value="ARM repeat"/>
    <property type="match status" value="1"/>
</dbReference>
<evidence type="ECO:0000256" key="3">
    <source>
        <dbReference type="ARBA" id="ARBA00012513"/>
    </source>
</evidence>
<feature type="domain" description="PI3K/PI4K catalytic" evidence="20">
    <location>
        <begin position="1962"/>
        <end position="2268"/>
    </location>
</feature>
<comment type="catalytic activity">
    <reaction evidence="19">
        <text>L-seryl-[protein] + ATP = O-phospho-L-seryl-[protein] + ADP + H(+)</text>
        <dbReference type="Rhea" id="RHEA:17989"/>
        <dbReference type="Rhea" id="RHEA-COMP:9863"/>
        <dbReference type="Rhea" id="RHEA-COMP:11604"/>
        <dbReference type="ChEBI" id="CHEBI:15378"/>
        <dbReference type="ChEBI" id="CHEBI:29999"/>
        <dbReference type="ChEBI" id="CHEBI:30616"/>
        <dbReference type="ChEBI" id="CHEBI:83421"/>
        <dbReference type="ChEBI" id="CHEBI:456216"/>
        <dbReference type="EC" id="2.7.11.1"/>
    </reaction>
</comment>
<dbReference type="GO" id="GO:0005694">
    <property type="term" value="C:chromosome"/>
    <property type="evidence" value="ECO:0007669"/>
    <property type="project" value="TreeGrafter"/>
</dbReference>
<keyword evidence="13" id="KW-0539">Nucleus</keyword>
<evidence type="ECO:0000256" key="5">
    <source>
        <dbReference type="ARBA" id="ARBA00022527"/>
    </source>
</evidence>
<dbReference type="Gene3D" id="1.10.1070.11">
    <property type="entry name" value="Phosphatidylinositol 3-/4-kinase, catalytic domain"/>
    <property type="match status" value="1"/>
</dbReference>
<evidence type="ECO:0000256" key="8">
    <source>
        <dbReference type="ARBA" id="ARBA00022763"/>
    </source>
</evidence>
<evidence type="ECO:0000256" key="15">
    <source>
        <dbReference type="ARBA" id="ARBA00029679"/>
    </source>
</evidence>
<keyword evidence="14" id="KW-0469">Meiosis</keyword>
<dbReference type="InterPro" id="IPR056802">
    <property type="entry name" value="ATR-like_M-HEAT"/>
</dbReference>
<dbReference type="GO" id="GO:0000723">
    <property type="term" value="P:telomere maintenance"/>
    <property type="evidence" value="ECO:0007669"/>
    <property type="project" value="TreeGrafter"/>
</dbReference>
<keyword evidence="7" id="KW-0547">Nucleotide-binding</keyword>
<dbReference type="Pfam" id="PF00454">
    <property type="entry name" value="PI3_PI4_kinase"/>
    <property type="match status" value="1"/>
</dbReference>
<evidence type="ECO:0000256" key="11">
    <source>
        <dbReference type="ARBA" id="ARBA00022853"/>
    </source>
</evidence>
<dbReference type="InterPro" id="IPR014009">
    <property type="entry name" value="PIK_FAT"/>
</dbReference>
<dbReference type="InterPro" id="IPR036940">
    <property type="entry name" value="PI3/4_kinase_cat_sf"/>
</dbReference>
<comment type="similarity">
    <text evidence="2">Belongs to the PI3/PI4-kinase family. ATM subfamily.</text>
</comment>
<evidence type="ECO:0000259" key="21">
    <source>
        <dbReference type="PROSITE" id="PS51189"/>
    </source>
</evidence>
<dbReference type="SUPFAM" id="SSF56112">
    <property type="entry name" value="Protein kinase-like (PK-like)"/>
    <property type="match status" value="1"/>
</dbReference>
<dbReference type="EC" id="2.7.11.1" evidence="3"/>
<dbReference type="PhylomeDB" id="A0A060TBG6"/>
<dbReference type="SMART" id="SM01343">
    <property type="entry name" value="FATC"/>
    <property type="match status" value="1"/>
</dbReference>
<evidence type="ECO:0000256" key="13">
    <source>
        <dbReference type="ARBA" id="ARBA00023242"/>
    </source>
</evidence>
<dbReference type="EMBL" id="HG937694">
    <property type="protein sequence ID" value="CDP38455.1"/>
    <property type="molecule type" value="Genomic_DNA"/>
</dbReference>
<evidence type="ECO:0000256" key="12">
    <source>
        <dbReference type="ARBA" id="ARBA00023204"/>
    </source>
</evidence>
<evidence type="ECO:0000256" key="2">
    <source>
        <dbReference type="ARBA" id="ARBA00010769"/>
    </source>
</evidence>
<keyword evidence="11" id="KW-0156">Chromatin regulator</keyword>
<keyword evidence="5" id="KW-0723">Serine/threonine-protein kinase</keyword>
<reference evidence="23" key="2">
    <citation type="submission" date="2014-06" db="EMBL/GenBank/DDBJ databases">
        <title>The complete genome of Blastobotrys (Arxula) adeninivorans LS3 - a yeast of biotechnological interest.</title>
        <authorList>
            <person name="Kunze G."/>
            <person name="Gaillardin C."/>
            <person name="Czernicka M."/>
            <person name="Durrens P."/>
            <person name="Martin T."/>
            <person name="Boer E."/>
            <person name="Gabaldon T."/>
            <person name="Cruz J."/>
            <person name="Talla E."/>
            <person name="Marck C."/>
            <person name="Goffeau A."/>
            <person name="Barbe V."/>
            <person name="Baret P."/>
            <person name="Baronian K."/>
            <person name="Beier S."/>
            <person name="Bleykasten C."/>
            <person name="Bode R."/>
            <person name="Casaregola S."/>
            <person name="Despons L."/>
            <person name="Fairhead C."/>
            <person name="Giersberg M."/>
            <person name="Gierski P."/>
            <person name="Hahnel U."/>
            <person name="Hartmann A."/>
            <person name="Jankowska D."/>
            <person name="Jubin C."/>
            <person name="Jung P."/>
            <person name="Lafontaine I."/>
            <person name="Leh-Louis V."/>
            <person name="Lemaire M."/>
            <person name="Marcet-Houben M."/>
            <person name="Mascher M."/>
            <person name="Morel G."/>
            <person name="Richard G.-F."/>
            <person name="Riechen J."/>
            <person name="Sacerdot C."/>
            <person name="Sarkar A."/>
            <person name="Savel G."/>
            <person name="Schacherer J."/>
            <person name="Sherman D."/>
            <person name="Straub M.-L."/>
            <person name="Stein N."/>
            <person name="Thierry A."/>
            <person name="Trautwein-Schult A."/>
            <person name="Westhof E."/>
            <person name="Worch S."/>
            <person name="Dujon B."/>
            <person name="Souciet J.-L."/>
            <person name="Wincker P."/>
            <person name="Scholz U."/>
            <person name="Neuveglise N."/>
        </authorList>
    </citation>
    <scope>NUCLEOTIDE SEQUENCE</scope>
    <source>
        <strain evidence="23">LS3</strain>
    </source>
</reference>
<dbReference type="SMART" id="SM00802">
    <property type="entry name" value="UME"/>
    <property type="match status" value="1"/>
</dbReference>
<evidence type="ECO:0000256" key="7">
    <source>
        <dbReference type="ARBA" id="ARBA00022741"/>
    </source>
</evidence>
<dbReference type="InterPro" id="IPR011009">
    <property type="entry name" value="Kinase-like_dom_sf"/>
</dbReference>
<keyword evidence="10" id="KW-0067">ATP-binding</keyword>
<evidence type="ECO:0000259" key="20">
    <source>
        <dbReference type="PROSITE" id="PS50290"/>
    </source>
</evidence>
<dbReference type="Pfam" id="PF25385">
    <property type="entry name" value="HEAT_MEC1_N"/>
    <property type="match status" value="1"/>
</dbReference>
<dbReference type="InterPro" id="IPR000403">
    <property type="entry name" value="PI3/4_kinase_cat_dom"/>
</dbReference>
<dbReference type="GO" id="GO:0005524">
    <property type="term" value="F:ATP binding"/>
    <property type="evidence" value="ECO:0007669"/>
    <property type="project" value="UniProtKB-KW"/>
</dbReference>
<evidence type="ECO:0000256" key="17">
    <source>
        <dbReference type="ARBA" id="ARBA00033001"/>
    </source>
</evidence>
<accession>A0A060TBG6</accession>
<dbReference type="Pfam" id="PF02259">
    <property type="entry name" value="FAT"/>
    <property type="match status" value="1"/>
</dbReference>
<dbReference type="PROSITE" id="PS50290">
    <property type="entry name" value="PI3_4_KINASE_3"/>
    <property type="match status" value="1"/>
</dbReference>
<sequence length="2301" mass="260243">MAARDAQALLSQSEVSGSTTEVVIKELVQCVIDEREGDLDTESVLRLISIVLKHIPTPKKAVESNESRQFFSDCMITLQKLALKRGEFLLAEVNSVPLYQSIIDRLSPYLAIYGTEDGDDYIANTTVETTSILLSSIPLIMKRRAALGIFKYVHSQSSKLIDSTLSGMAAESCLDNVVIALSLTVACYRAVRTSEVAAQQFSLSMDYEMVTLIGKLIGALELETHWSKSLRVRTLFVELYTSALAGNYALSSSACARWIHSSSKYLLASKEPWRIQSDLLMKLLRAMADSIYFHRLSVPTSNYLILRFLSTQNITPSGIYAARNHLQWILGDRTDLKSSEGRRHWRGNGHYQPLELSPEDQTNQTQKFNFAYADIQLDVPLSGIDDILDFVSRKFPSLASYEKVKFVHATGRLACHLSGDMVKGTNLCRSCDRPTTKFESSKAQLYGFHEVFIRIVESPNFSSTVELRIATATALRRMLSSFTPGFPLDETNSLGLWLMESLKSTSRDLRLAVGRLLPYFLCCPDYREQNAENVFRLLSDVNFANEPSLLETTIMAWYQVARVCEGEKLNLILIKLIRILASKNTLHCSMAFRELQNIAASKGLTPWQLCTPFWSTISIEVVKHMASQRSVLKTFSELLGISPSEFLVRTMRFTVPYLVLSKQFPTINEIATKCEMTLQQIFIEQQPVVLASLLVKSQELTNDPLTINEIASFAYQRLVESGVIQKANFTTVAAANIVRTTFEVLRLFKNSGASHEGHIINALRCLASTKYTATKSQTELDQLLSENNVLQIVTYCSDTVRNVMGKMSYTAKLQCINAILMLIKCAPTNFRSAIPQICAFLQSALETELLQRASLDAWAVMLENLLPADLDDNLELVFAVIAQKWDTLTLHAKQSAYNMIEALIKNNGDTLKQIYYRKGLPSLSGIEFLKPLNDQLAQFDTARHKPRRLAHLIKRCGNENVNVVRQTLEELRSFLADEQDLILVDWNDDRAVFQIMELMTSLLKVLSRFQNSGSDIPIIAAECIGMVGALDHHKIDMGTDAQKGLVITYNFEQAQESISFVCLLLEDYLVKAFRASTDLNSQMFLAFGIQECLRFCNFKAQIEHGDTREWHKFSPSTRATLHPLLYSRYTANPSQITNCKYPIFSDGISYTTWLHKFCLDTLSRVQGSNAEKIFGVCLTALRSQGQYQGIFNFLLPYAALNVVIGDNTKNRKDILKEIWAILSQPADENTDISFHQTIFHLIDYCAKWTRERKRSDALYRARKNKGVNSTSVVPSQLSSDGPVQVVEDFLARISPEIMAKRSFECRSYPRALLYWEEYLHRNSSSLNASDLNSIYSNFQQIYASIDEPDAIDGISTKFSEFDIGQQILRYESTGRWDYALECYEGLQKWDINTETKMMFCLKESGRYEELLARLTEKKAREQETLRDDWVGMGIEVSWLAGQWDALRSWLSLSNGASYEVSLGNALLALNSRDSSLLKNYLTKARHSVIHGLTVSTHSSLAQYRDSLVKLHALADLESIGHLTISGQKVSSTFSSRLDNRLSLVGPDYGARRYLLALRRAALSIAWDRDGRKQQIGEAWVLSAQDSRKQGQMGLALHAALQAHHLGLAEGRIENAKLLWDQGEQRKASALLEEVMGPQLVSYMASVSSSETRSHSLTRKEAEMILLHTEWLDFSGEEGSESVLIRYRALANLHSRWEMVHYRVAKYYQKLYETEIQLPESMRSTNCLTGEYVRMMVSGFLRSLQFGVEFTYESLPRLVTIWLDFAENINTLNGLSAKNQAKIINARKSKLNDINTYMNTYSARVPSYIFFLALPQLLSRVCLTHREVYGALHDLIVRIAKDYPSRALWPILGVANSKQQTRSERGWKIIHALTKSRSSETHDYQSVVSSATKMVTALSALASHPVREKYGVVSLRSLNFDRSCLPCGLVVPVQSMMTSTLPNHPDAIKNHRAFPKEVTIHNIDESVTIQSSLQKPKRITIWGSDGKEYKILCKPHDDVRKDARLMDFTSTVDKLLSRDEAAARRHLKIATYHVTPLREDFGLIEWVDGAMPLRVITSKYHSARGITLDWRYIKSALAVSDEEQKTSNFEELLRRYPAVLHEWFIEYFAEPSAWLEARGRFVRTCAVMSIVGYILGLGDRHNENLLVLEKTGELMHVDFDCLFDKGLDLETPERVPFRLTANLVDAMGVSGYEGVFRRSCEVTLRVMRSNQSMLLIILETFVHDPFVEWTMKRRTSTRRVINGLTAARSPEEALANITNKIKGLKGQDSIPLSVSGQVEYVIKLATSSSNLSKMYPGWMPFI</sequence>
<feature type="domain" description="FAT" evidence="21">
    <location>
        <begin position="1297"/>
        <end position="1856"/>
    </location>
</feature>
<organism evidence="23">
    <name type="scientific">Blastobotrys adeninivorans</name>
    <name type="common">Yeast</name>
    <name type="synonym">Arxula adeninivorans</name>
    <dbReference type="NCBI Taxonomy" id="409370"/>
    <lineage>
        <taxon>Eukaryota</taxon>
        <taxon>Fungi</taxon>
        <taxon>Dikarya</taxon>
        <taxon>Ascomycota</taxon>
        <taxon>Saccharomycotina</taxon>
        <taxon>Dipodascomycetes</taxon>
        <taxon>Dipodascales</taxon>
        <taxon>Trichomonascaceae</taxon>
        <taxon>Blastobotrys</taxon>
    </lineage>
</organism>
<dbReference type="PROSITE" id="PS51189">
    <property type="entry name" value="FAT"/>
    <property type="match status" value="1"/>
</dbReference>
<dbReference type="GO" id="GO:0004674">
    <property type="term" value="F:protein serine/threonine kinase activity"/>
    <property type="evidence" value="ECO:0007669"/>
    <property type="project" value="UniProtKB-KW"/>
</dbReference>
<reference evidence="23" key="1">
    <citation type="submission" date="2014-02" db="EMBL/GenBank/DDBJ databases">
        <authorList>
            <person name="Genoscope - CEA"/>
        </authorList>
    </citation>
    <scope>NUCLEOTIDE SEQUENCE</scope>
    <source>
        <strain evidence="23">LS3</strain>
    </source>
</reference>
<comment type="subcellular location">
    <subcellularLocation>
        <location evidence="1">Nucleus</location>
    </subcellularLocation>
</comment>
<dbReference type="InterPro" id="IPR012993">
    <property type="entry name" value="UME"/>
</dbReference>
<keyword evidence="8" id="KW-0227">DNA damage</keyword>
<keyword evidence="12" id="KW-0234">DNA repair</keyword>
<evidence type="ECO:0000256" key="4">
    <source>
        <dbReference type="ARBA" id="ARBA00021345"/>
    </source>
</evidence>